<reference evidence="9 10" key="2">
    <citation type="submission" date="2018-11" db="EMBL/GenBank/DDBJ databases">
        <authorList>
            <consortium name="Pathogen Informatics"/>
        </authorList>
    </citation>
    <scope>NUCLEOTIDE SEQUENCE [LARGE SCALE GENOMIC DNA]</scope>
    <source>
        <strain evidence="9 10">Costa Rica</strain>
    </source>
</reference>
<feature type="binding site" evidence="7">
    <location>
        <position position="158"/>
    </location>
    <ligand>
        <name>Na(+)</name>
        <dbReference type="ChEBI" id="CHEBI:29101"/>
        <label>1</label>
    </ligand>
</feature>
<evidence type="ECO:0000313" key="11">
    <source>
        <dbReference type="WBParaSite" id="ACOC_0000195601-mRNA-1"/>
    </source>
</evidence>
<dbReference type="Proteomes" id="UP000267027">
    <property type="component" value="Unassembled WGS sequence"/>
</dbReference>
<dbReference type="PANTHER" id="PTHR11616:SF324">
    <property type="entry name" value="SODIUM-DEPENDENT TRANSPORTER SNF-12"/>
    <property type="match status" value="1"/>
</dbReference>
<keyword evidence="10" id="KW-1185">Reference proteome</keyword>
<dbReference type="PROSITE" id="PS50267">
    <property type="entry name" value="NA_NEUROTRAN_SYMP_3"/>
    <property type="match status" value="1"/>
</dbReference>
<dbReference type="EMBL" id="UYYA01000333">
    <property type="protein sequence ID" value="VDM53542.1"/>
    <property type="molecule type" value="Genomic_DNA"/>
</dbReference>
<dbReference type="InterPro" id="IPR000175">
    <property type="entry name" value="Na/ntran_symport"/>
</dbReference>
<feature type="transmembrane region" description="Helical" evidence="8">
    <location>
        <begin position="140"/>
        <end position="160"/>
    </location>
</feature>
<feature type="binding site" evidence="7">
    <location>
        <position position="493"/>
    </location>
    <ligand>
        <name>Na(+)</name>
        <dbReference type="ChEBI" id="CHEBI:29101"/>
        <label>1</label>
    </ligand>
</feature>
<evidence type="ECO:0000256" key="8">
    <source>
        <dbReference type="SAM" id="Phobius"/>
    </source>
</evidence>
<dbReference type="InterPro" id="IPR037272">
    <property type="entry name" value="SNS_sf"/>
</dbReference>
<dbReference type="PANTHER" id="PTHR11616">
    <property type="entry name" value="SODIUM/CHLORIDE DEPENDENT TRANSPORTER"/>
    <property type="match status" value="1"/>
</dbReference>
<feature type="transmembrane region" description="Helical" evidence="8">
    <location>
        <begin position="219"/>
        <end position="241"/>
    </location>
</feature>
<dbReference type="OrthoDB" id="6581954at2759"/>
<evidence type="ECO:0000256" key="5">
    <source>
        <dbReference type="ARBA" id="ARBA00022989"/>
    </source>
</evidence>
<keyword evidence="3 8" id="KW-0812">Transmembrane</keyword>
<feature type="binding site" evidence="7">
    <location>
        <position position="151"/>
    </location>
    <ligand>
        <name>Na(+)</name>
        <dbReference type="ChEBI" id="CHEBI:29101"/>
        <label>1</label>
    </ligand>
</feature>
<dbReference type="AlphaFoldDB" id="A0A158PEG4"/>
<dbReference type="SUPFAM" id="SSF161070">
    <property type="entry name" value="SNF-like"/>
    <property type="match status" value="1"/>
</dbReference>
<comment type="subcellular location">
    <subcellularLocation>
        <location evidence="1">Membrane</location>
        <topology evidence="1">Multi-pass membrane protein</topology>
    </subcellularLocation>
</comment>
<feature type="transmembrane region" description="Helical" evidence="8">
    <location>
        <begin position="382"/>
        <end position="399"/>
    </location>
</feature>
<feature type="transmembrane region" description="Helical" evidence="8">
    <location>
        <begin position="304"/>
        <end position="326"/>
    </location>
</feature>
<feature type="transmembrane region" description="Helical" evidence="8">
    <location>
        <begin position="411"/>
        <end position="438"/>
    </location>
</feature>
<proteinExistence type="predicted"/>
<name>A0A158PEG4_ANGCS</name>
<sequence>MDGSEWKAALRLQIEALARRNELHRRCNRDSVWKRTADMDVKIVKLRELVATDANYAAQFYLECVCHADETERILNRAKRKKPKVFRETTSTTSAPTTQSVQSTVSLWKSTDVEFEALNKSLVQRAHHFFCCSTHIRLHLLQADCFLSCLGFVIGIGNMLRFPAKVYEYGGIFFAPYFVCLILIGFPMLHLHLCIGQYAGETPDAAFYRLMPITCGLGWAFVLAAIPVIIYHNFVVTWSLQYLWYSMLSMVISDRMPWENRVAIFCLLQHFNFSSTLQIHVFSFDILSLTSYTQLAPTLPQRHIVLTLTSAWLLIFVGICKGTTWMSWAFRLTATIPYLMLFILLIRGLSLPGANIGLSFLFSSVSNSVLSLKIWSAAAEQVLFEVGVGAGAIISIASYSKYRNNVYRDAALLAIINAFTSVLASMVLFSFLGLLFILKKCSTNEANLKLVTTSDHDPFYMIFTVIPSTTSLMRWGPLWMSILFATVVFSAIDAEFIWVEMFASSVMNVLGSKDRRLNSRVIAVICCLGLFLEIPICNSAGFFVFHSMNSLISSVPTFILLFLVLTAFTYVYGVDRFLKDVSSMLRIPMANGSKWVHLRVQEKLLELFGPCGAFIRISWVLICPCFLTVILRKLRRNWQVLSSLMNLNRPSFFFFEYVPLNKTVLGVRQQRSTIIRRFRSEDSVQALSTGSISITPIGIARQRSLSSVAIYDNVAKVGVLYFTPLPCYTSTHLFYFVPYFTIMIYILP</sequence>
<dbReference type="GO" id="GO:0089718">
    <property type="term" value="P:amino acid import across plasma membrane"/>
    <property type="evidence" value="ECO:0007669"/>
    <property type="project" value="TreeGrafter"/>
</dbReference>
<evidence type="ECO:0000313" key="9">
    <source>
        <dbReference type="EMBL" id="VDM53542.1"/>
    </source>
</evidence>
<evidence type="ECO:0000256" key="2">
    <source>
        <dbReference type="ARBA" id="ARBA00022448"/>
    </source>
</evidence>
<dbReference type="STRING" id="334426.A0A158PEG4"/>
<dbReference type="PRINTS" id="PR00176">
    <property type="entry name" value="NANEUSMPORT"/>
</dbReference>
<feature type="transmembrane region" description="Helical" evidence="8">
    <location>
        <begin position="521"/>
        <end position="545"/>
    </location>
</feature>
<evidence type="ECO:0000256" key="4">
    <source>
        <dbReference type="ARBA" id="ARBA00022847"/>
    </source>
</evidence>
<keyword evidence="4" id="KW-0769">Symport</keyword>
<keyword evidence="2" id="KW-0813">Transport</keyword>
<feature type="transmembrane region" description="Helical" evidence="8">
    <location>
        <begin position="172"/>
        <end position="199"/>
    </location>
</feature>
<accession>A0A158PEG4</accession>
<protein>
    <submittedName>
        <fullName evidence="11">Transporter</fullName>
    </submittedName>
</protein>
<evidence type="ECO:0000256" key="3">
    <source>
        <dbReference type="ARBA" id="ARBA00022692"/>
    </source>
</evidence>
<gene>
    <name evidence="9" type="ORF">ACOC_LOCUS1957</name>
</gene>
<keyword evidence="7" id="KW-0915">Sodium</keyword>
<reference evidence="11" key="1">
    <citation type="submission" date="2016-04" db="UniProtKB">
        <authorList>
            <consortium name="WormBaseParasite"/>
        </authorList>
    </citation>
    <scope>IDENTIFICATION</scope>
</reference>
<dbReference type="WBParaSite" id="ACOC_0000195601-mRNA-1">
    <property type="protein sequence ID" value="ACOC_0000195601-mRNA-1"/>
    <property type="gene ID" value="ACOC_0000195601"/>
</dbReference>
<evidence type="ECO:0000313" key="10">
    <source>
        <dbReference type="Proteomes" id="UP000267027"/>
    </source>
</evidence>
<feature type="binding site" evidence="7">
    <location>
        <position position="417"/>
    </location>
    <ligand>
        <name>Na(+)</name>
        <dbReference type="ChEBI" id="CHEBI:29101"/>
        <label>1</label>
    </ligand>
</feature>
<dbReference type="GO" id="GO:0015179">
    <property type="term" value="F:L-amino acid transmembrane transporter activity"/>
    <property type="evidence" value="ECO:0007669"/>
    <property type="project" value="TreeGrafter"/>
</dbReference>
<dbReference type="GO" id="GO:0005283">
    <property type="term" value="F:amino acid:sodium symporter activity"/>
    <property type="evidence" value="ECO:0007669"/>
    <property type="project" value="TreeGrafter"/>
</dbReference>
<evidence type="ECO:0000256" key="6">
    <source>
        <dbReference type="ARBA" id="ARBA00023136"/>
    </source>
</evidence>
<dbReference type="Pfam" id="PF00209">
    <property type="entry name" value="SNF"/>
    <property type="match status" value="1"/>
</dbReference>
<evidence type="ECO:0000256" key="7">
    <source>
        <dbReference type="PIRSR" id="PIRSR600175-1"/>
    </source>
</evidence>
<dbReference type="GO" id="GO:0046872">
    <property type="term" value="F:metal ion binding"/>
    <property type="evidence" value="ECO:0007669"/>
    <property type="project" value="UniProtKB-KW"/>
</dbReference>
<dbReference type="GO" id="GO:0005886">
    <property type="term" value="C:plasma membrane"/>
    <property type="evidence" value="ECO:0007669"/>
    <property type="project" value="TreeGrafter"/>
</dbReference>
<evidence type="ECO:0000256" key="1">
    <source>
        <dbReference type="ARBA" id="ARBA00004141"/>
    </source>
</evidence>
<organism evidence="11">
    <name type="scientific">Angiostrongylus costaricensis</name>
    <name type="common">Nematode worm</name>
    <dbReference type="NCBI Taxonomy" id="334426"/>
    <lineage>
        <taxon>Eukaryota</taxon>
        <taxon>Metazoa</taxon>
        <taxon>Ecdysozoa</taxon>
        <taxon>Nematoda</taxon>
        <taxon>Chromadorea</taxon>
        <taxon>Rhabditida</taxon>
        <taxon>Rhabditina</taxon>
        <taxon>Rhabditomorpha</taxon>
        <taxon>Strongyloidea</taxon>
        <taxon>Metastrongylidae</taxon>
        <taxon>Angiostrongylus</taxon>
    </lineage>
</organism>
<feature type="transmembrane region" description="Helical" evidence="8">
    <location>
        <begin position="482"/>
        <end position="501"/>
    </location>
</feature>
<keyword evidence="7" id="KW-0479">Metal-binding</keyword>
<feature type="transmembrane region" description="Helical" evidence="8">
    <location>
        <begin position="557"/>
        <end position="574"/>
    </location>
</feature>
<dbReference type="OMA" id="THRENTY"/>
<keyword evidence="5 8" id="KW-1133">Transmembrane helix</keyword>
<feature type="transmembrane region" description="Helical" evidence="8">
    <location>
        <begin position="338"/>
        <end position="362"/>
    </location>
</feature>
<keyword evidence="6 8" id="KW-0472">Membrane</keyword>